<dbReference type="GO" id="GO:0008961">
    <property type="term" value="F:phosphatidylglycerol-prolipoprotein diacylglyceryl transferase activity"/>
    <property type="evidence" value="ECO:0007669"/>
    <property type="project" value="UniProtKB-UniRule"/>
</dbReference>
<feature type="transmembrane region" description="Helical" evidence="7">
    <location>
        <begin position="109"/>
        <end position="127"/>
    </location>
</feature>
<feature type="transmembrane region" description="Helical" evidence="7">
    <location>
        <begin position="196"/>
        <end position="214"/>
    </location>
</feature>
<dbReference type="InterPro" id="IPR001640">
    <property type="entry name" value="Lgt"/>
</dbReference>
<feature type="transmembrane region" description="Helical" evidence="7">
    <location>
        <begin position="81"/>
        <end position="102"/>
    </location>
</feature>
<dbReference type="GO" id="GO:0042158">
    <property type="term" value="P:lipoprotein biosynthetic process"/>
    <property type="evidence" value="ECO:0007669"/>
    <property type="project" value="UniProtKB-UniRule"/>
</dbReference>
<evidence type="ECO:0000256" key="2">
    <source>
        <dbReference type="ARBA" id="ARBA00022475"/>
    </source>
</evidence>
<keyword evidence="3 7" id="KW-0808">Transferase</keyword>
<accession>A0A0S4QK05</accession>
<reference evidence="10" key="1">
    <citation type="submission" date="2015-11" db="EMBL/GenBank/DDBJ databases">
        <authorList>
            <person name="Varghese N."/>
        </authorList>
    </citation>
    <scope>NUCLEOTIDE SEQUENCE [LARGE SCALE GENOMIC DNA]</scope>
    <source>
        <strain evidence="10">DSM 45899</strain>
    </source>
</reference>
<feature type="transmembrane region" description="Helical" evidence="7">
    <location>
        <begin position="166"/>
        <end position="184"/>
    </location>
</feature>
<dbReference type="AlphaFoldDB" id="A0A0S4QK05"/>
<feature type="compositionally biased region" description="Gly residues" evidence="8">
    <location>
        <begin position="362"/>
        <end position="378"/>
    </location>
</feature>
<comment type="subcellular location">
    <subcellularLocation>
        <location evidence="7">Cell membrane</location>
        <topology evidence="7">Multi-pass membrane protein</topology>
    </subcellularLocation>
</comment>
<evidence type="ECO:0000313" key="9">
    <source>
        <dbReference type="EMBL" id="CUU55973.1"/>
    </source>
</evidence>
<keyword evidence="6 7" id="KW-0472">Membrane</keyword>
<protein>
    <recommendedName>
        <fullName evidence="7">Phosphatidylglycerol--prolipoprotein diacylglyceryl transferase</fullName>
        <ecNumber evidence="7">2.5.1.145</ecNumber>
    </recommendedName>
</protein>
<evidence type="ECO:0000256" key="1">
    <source>
        <dbReference type="ARBA" id="ARBA00007150"/>
    </source>
</evidence>
<evidence type="ECO:0000256" key="6">
    <source>
        <dbReference type="ARBA" id="ARBA00023136"/>
    </source>
</evidence>
<evidence type="ECO:0000256" key="5">
    <source>
        <dbReference type="ARBA" id="ARBA00022989"/>
    </source>
</evidence>
<evidence type="ECO:0000256" key="8">
    <source>
        <dbReference type="SAM" id="MobiDB-lite"/>
    </source>
</evidence>
<feature type="binding site" evidence="7">
    <location>
        <position position="128"/>
    </location>
    <ligand>
        <name>a 1,2-diacyl-sn-glycero-3-phospho-(1'-sn-glycerol)</name>
        <dbReference type="ChEBI" id="CHEBI:64716"/>
    </ligand>
</feature>
<evidence type="ECO:0000313" key="10">
    <source>
        <dbReference type="Proteomes" id="UP000198802"/>
    </source>
</evidence>
<evidence type="ECO:0000256" key="7">
    <source>
        <dbReference type="HAMAP-Rule" id="MF_01147"/>
    </source>
</evidence>
<feature type="transmembrane region" description="Helical" evidence="7">
    <location>
        <begin position="39"/>
        <end position="61"/>
    </location>
</feature>
<gene>
    <name evidence="7" type="primary">lgt</name>
    <name evidence="9" type="ORF">Ga0074812_106228</name>
</gene>
<name>A0A0S4QK05_9ACTN</name>
<feature type="transmembrane region" description="Helical" evidence="7">
    <location>
        <begin position="6"/>
        <end position="27"/>
    </location>
</feature>
<dbReference type="GO" id="GO:0005886">
    <property type="term" value="C:plasma membrane"/>
    <property type="evidence" value="ECO:0007669"/>
    <property type="project" value="UniProtKB-SubCell"/>
</dbReference>
<feature type="compositionally biased region" description="Low complexity" evidence="8">
    <location>
        <begin position="319"/>
        <end position="330"/>
    </location>
</feature>
<keyword evidence="5 7" id="KW-1133">Transmembrane helix</keyword>
<proteinExistence type="inferred from homology"/>
<feature type="compositionally biased region" description="Basic and acidic residues" evidence="8">
    <location>
        <begin position="277"/>
        <end position="293"/>
    </location>
</feature>
<keyword evidence="4 7" id="KW-0812">Transmembrane</keyword>
<keyword evidence="10" id="KW-1185">Reference proteome</keyword>
<keyword evidence="9" id="KW-0449">Lipoprotein</keyword>
<dbReference type="PANTHER" id="PTHR30589">
    <property type="entry name" value="PROLIPOPROTEIN DIACYLGLYCERYL TRANSFERASE"/>
    <property type="match status" value="1"/>
</dbReference>
<feature type="transmembrane region" description="Helical" evidence="7">
    <location>
        <begin position="226"/>
        <end position="245"/>
    </location>
</feature>
<comment type="pathway">
    <text evidence="7">Protein modification; lipoprotein biosynthesis (diacylglyceryl transfer).</text>
</comment>
<dbReference type="Proteomes" id="UP000198802">
    <property type="component" value="Unassembled WGS sequence"/>
</dbReference>
<evidence type="ECO:0000256" key="4">
    <source>
        <dbReference type="ARBA" id="ARBA00022692"/>
    </source>
</evidence>
<dbReference type="PROSITE" id="PS01311">
    <property type="entry name" value="LGT"/>
    <property type="match status" value="1"/>
</dbReference>
<dbReference type="UniPathway" id="UPA00664"/>
<keyword evidence="2 7" id="KW-1003">Cell membrane</keyword>
<organism evidence="9 10">
    <name type="scientific">Parafrankia irregularis</name>
    <dbReference type="NCBI Taxonomy" id="795642"/>
    <lineage>
        <taxon>Bacteria</taxon>
        <taxon>Bacillati</taxon>
        <taxon>Actinomycetota</taxon>
        <taxon>Actinomycetes</taxon>
        <taxon>Frankiales</taxon>
        <taxon>Frankiaceae</taxon>
        <taxon>Parafrankia</taxon>
    </lineage>
</organism>
<dbReference type="NCBIfam" id="TIGR00544">
    <property type="entry name" value="lgt"/>
    <property type="match status" value="1"/>
</dbReference>
<feature type="compositionally biased region" description="Low complexity" evidence="8">
    <location>
        <begin position="260"/>
        <end position="274"/>
    </location>
</feature>
<dbReference type="HAMAP" id="MF_01147">
    <property type="entry name" value="Lgt"/>
    <property type="match status" value="1"/>
</dbReference>
<dbReference type="EC" id="2.5.1.145" evidence="7"/>
<dbReference type="PANTHER" id="PTHR30589:SF0">
    <property type="entry name" value="PHOSPHATIDYLGLYCEROL--PROLIPOPROTEIN DIACYLGLYCERYL TRANSFERASE"/>
    <property type="match status" value="1"/>
</dbReference>
<comment type="catalytic activity">
    <reaction evidence="7">
        <text>L-cysteinyl-[prolipoprotein] + a 1,2-diacyl-sn-glycero-3-phospho-(1'-sn-glycerol) = an S-1,2-diacyl-sn-glyceryl-L-cysteinyl-[prolipoprotein] + sn-glycerol 1-phosphate + H(+)</text>
        <dbReference type="Rhea" id="RHEA:56712"/>
        <dbReference type="Rhea" id="RHEA-COMP:14679"/>
        <dbReference type="Rhea" id="RHEA-COMP:14680"/>
        <dbReference type="ChEBI" id="CHEBI:15378"/>
        <dbReference type="ChEBI" id="CHEBI:29950"/>
        <dbReference type="ChEBI" id="CHEBI:57685"/>
        <dbReference type="ChEBI" id="CHEBI:64716"/>
        <dbReference type="ChEBI" id="CHEBI:140658"/>
        <dbReference type="EC" id="2.5.1.145"/>
    </reaction>
</comment>
<sequence>MHLGPVPLRAYALMIVIGIIVAVVVTARRLRARGVDPVVASEVAYWAVPFGIVGARIYHVVSSPEAYFGKDGDLVAVFEVWNGGLAIWGAVAGGALGAWIACRRMDVSFGLFADALAPGLALAQAIGRWGNWFNQELYGRATDLPWAVRIDPAHQMIPGVSAYHPTFLYESLWNLVVAGVLLLVDRRKRLGRGRLFFLYVALYTIGRLWIEALRIDTAEKVLGFRINIWVSIVVFLLAVLALALVRRPIDANVGWPPAPGAGDTPDAEAGAGADSKAGVEGRTDAAGKAETPGKTDTAGKGTGAGETGVAGKAGHEGKAAAAGATEATATGGPGIDAGKGAATVSADHPGDRATEPAVAVPGAGGSAAGAGVGAGAGATAGKAPSGPDAAAGSAVPGSATAGPAGTAGAGSASRD</sequence>
<feature type="region of interest" description="Disordered" evidence="8">
    <location>
        <begin position="254"/>
        <end position="415"/>
    </location>
</feature>
<evidence type="ECO:0000256" key="3">
    <source>
        <dbReference type="ARBA" id="ARBA00022679"/>
    </source>
</evidence>
<comment type="similarity">
    <text evidence="1 7">Belongs to the Lgt family.</text>
</comment>
<dbReference type="EMBL" id="FAOZ01000006">
    <property type="protein sequence ID" value="CUU55973.1"/>
    <property type="molecule type" value="Genomic_DNA"/>
</dbReference>
<feature type="compositionally biased region" description="Low complexity" evidence="8">
    <location>
        <begin position="379"/>
        <end position="415"/>
    </location>
</feature>
<comment type="function">
    <text evidence="7">Catalyzes the transfer of the diacylglyceryl group from phosphatidylglycerol to the sulfhydryl group of the N-terminal cysteine of a prolipoprotein, the first step in the formation of mature lipoproteins.</text>
</comment>
<dbReference type="Pfam" id="PF01790">
    <property type="entry name" value="LGT"/>
    <property type="match status" value="1"/>
</dbReference>